<evidence type="ECO:0000313" key="1">
    <source>
        <dbReference type="EMBL" id="KRX38520.1"/>
    </source>
</evidence>
<dbReference type="EMBL" id="JYDJ01000264">
    <property type="protein sequence ID" value="KRX38520.1"/>
    <property type="molecule type" value="Genomic_DNA"/>
</dbReference>
<sequence>MRGKLAPRLLLDSIQTSLSCILQGPKTGLTERSPQFRAAEADRFDVDGHASCLLIVEFDGKIQASHCDKRWLHILLLASVWKLCLLCLSVDCERNDKEKIIKTINE</sequence>
<name>A0A0V0THM8_9BILA</name>
<accession>A0A0V0THM8</accession>
<protein>
    <submittedName>
        <fullName evidence="1">Uncharacterized protein</fullName>
    </submittedName>
</protein>
<reference evidence="1 2" key="1">
    <citation type="submission" date="2015-01" db="EMBL/GenBank/DDBJ databases">
        <title>Evolution of Trichinella species and genotypes.</title>
        <authorList>
            <person name="Korhonen P.K."/>
            <person name="Edoardo P."/>
            <person name="Giuseppe L.R."/>
            <person name="Gasser R.B."/>
        </authorList>
    </citation>
    <scope>NUCLEOTIDE SEQUENCE [LARGE SCALE GENOMIC DNA]</scope>
    <source>
        <strain evidence="1">ISS417</strain>
    </source>
</reference>
<proteinExistence type="predicted"/>
<dbReference type="AlphaFoldDB" id="A0A0V0THM8"/>
<keyword evidence="2" id="KW-1185">Reference proteome</keyword>
<comment type="caution">
    <text evidence="1">The sequence shown here is derived from an EMBL/GenBank/DDBJ whole genome shotgun (WGS) entry which is preliminary data.</text>
</comment>
<dbReference type="Proteomes" id="UP000055048">
    <property type="component" value="Unassembled WGS sequence"/>
</dbReference>
<organism evidence="1 2">
    <name type="scientific">Trichinella murrelli</name>
    <dbReference type="NCBI Taxonomy" id="144512"/>
    <lineage>
        <taxon>Eukaryota</taxon>
        <taxon>Metazoa</taxon>
        <taxon>Ecdysozoa</taxon>
        <taxon>Nematoda</taxon>
        <taxon>Enoplea</taxon>
        <taxon>Dorylaimia</taxon>
        <taxon>Trichinellida</taxon>
        <taxon>Trichinellidae</taxon>
        <taxon>Trichinella</taxon>
    </lineage>
</organism>
<gene>
    <name evidence="1" type="ORF">T05_14040</name>
</gene>
<evidence type="ECO:0000313" key="2">
    <source>
        <dbReference type="Proteomes" id="UP000055048"/>
    </source>
</evidence>